<dbReference type="AlphaFoldDB" id="A0A428P3S4"/>
<name>A0A428P3S4_9HYPO</name>
<dbReference type="Proteomes" id="UP000288168">
    <property type="component" value="Unassembled WGS sequence"/>
</dbReference>
<dbReference type="STRING" id="1325734.A0A428P3S4"/>
<keyword evidence="3" id="KW-1185">Reference proteome</keyword>
<evidence type="ECO:0000313" key="3">
    <source>
        <dbReference type="Proteomes" id="UP000288168"/>
    </source>
</evidence>
<feature type="compositionally biased region" description="Low complexity" evidence="1">
    <location>
        <begin position="42"/>
        <end position="56"/>
    </location>
</feature>
<dbReference type="CDD" id="cd12148">
    <property type="entry name" value="fungal_TF_MHR"/>
    <property type="match status" value="1"/>
</dbReference>
<dbReference type="OrthoDB" id="39175at2759"/>
<reference evidence="2 3" key="1">
    <citation type="submission" date="2017-06" db="EMBL/GenBank/DDBJ databases">
        <title>Comparative genomic analysis of Ambrosia Fusariam Clade fungi.</title>
        <authorList>
            <person name="Stajich J.E."/>
            <person name="Carrillo J."/>
            <person name="Kijimoto T."/>
            <person name="Eskalen A."/>
            <person name="O'Donnell K."/>
            <person name="Kasson M."/>
        </authorList>
    </citation>
    <scope>NUCLEOTIDE SEQUENCE [LARGE SCALE GENOMIC DNA]</scope>
    <source>
        <strain evidence="2 3">NRRL62584</strain>
    </source>
</reference>
<dbReference type="EMBL" id="NKCI01000212">
    <property type="protein sequence ID" value="RSL47671.1"/>
    <property type="molecule type" value="Genomic_DNA"/>
</dbReference>
<evidence type="ECO:0000256" key="1">
    <source>
        <dbReference type="SAM" id="MobiDB-lite"/>
    </source>
</evidence>
<comment type="caution">
    <text evidence="2">The sequence shown here is derived from an EMBL/GenBank/DDBJ whole genome shotgun (WGS) entry which is preliminary data.</text>
</comment>
<proteinExistence type="predicted"/>
<organism evidence="2 3">
    <name type="scientific">Fusarium duplospermum</name>
    <dbReference type="NCBI Taxonomy" id="1325734"/>
    <lineage>
        <taxon>Eukaryota</taxon>
        <taxon>Fungi</taxon>
        <taxon>Dikarya</taxon>
        <taxon>Ascomycota</taxon>
        <taxon>Pezizomycotina</taxon>
        <taxon>Sordariomycetes</taxon>
        <taxon>Hypocreomycetidae</taxon>
        <taxon>Hypocreales</taxon>
        <taxon>Nectriaceae</taxon>
        <taxon>Fusarium</taxon>
        <taxon>Fusarium solani species complex</taxon>
    </lineage>
</organism>
<feature type="region of interest" description="Disordered" evidence="1">
    <location>
        <begin position="42"/>
        <end position="91"/>
    </location>
</feature>
<protein>
    <submittedName>
        <fullName evidence="2">Uncharacterized protein</fullName>
    </submittedName>
</protein>
<evidence type="ECO:0000313" key="2">
    <source>
        <dbReference type="EMBL" id="RSL47671.1"/>
    </source>
</evidence>
<accession>A0A428P3S4</accession>
<gene>
    <name evidence="2" type="ORF">CEP54_013278</name>
</gene>
<sequence>MSIEMVYSRLPTNLTLTHHRTSDIAVSRAILERLERLEQVLSSTSRSTASGSQAASITSHSTTVESTASSLSPDFSSPGDNDGPGDMVASPSPVLTTTSLPPADKFDAVKSAVDEARKRIVRSCVFDTVHGENIVIPKELAKSWVNDNLEYTMGEPFPSLMNPKLLRLLPEIIDFQQVHMDPATMLTYYYVLHQGASMGRDKAHMEGDWLKKLYTCCIRALARWQHKTTGSPEDFYAAVLMRRVALETFDQDLAWILFEMACQYAQTLQLHQLDRPDGAGSPVIGKPILDQDRTGLWDLV</sequence>
<feature type="compositionally biased region" description="Polar residues" evidence="1">
    <location>
        <begin position="57"/>
        <end position="79"/>
    </location>
</feature>